<proteinExistence type="predicted"/>
<dbReference type="Proteomes" id="UP000054549">
    <property type="component" value="Unassembled WGS sequence"/>
</dbReference>
<reference evidence="1 2" key="1">
    <citation type="submission" date="2014-04" db="EMBL/GenBank/DDBJ databases">
        <title>Evolutionary Origins and Diversification of the Mycorrhizal Mutualists.</title>
        <authorList>
            <consortium name="DOE Joint Genome Institute"/>
            <consortium name="Mycorrhizal Genomics Consortium"/>
            <person name="Kohler A."/>
            <person name="Kuo A."/>
            <person name="Nagy L.G."/>
            <person name="Floudas D."/>
            <person name="Copeland A."/>
            <person name="Barry K.W."/>
            <person name="Cichocki N."/>
            <person name="Veneault-Fourrey C."/>
            <person name="LaButti K."/>
            <person name="Lindquist E.A."/>
            <person name="Lipzen A."/>
            <person name="Lundell T."/>
            <person name="Morin E."/>
            <person name="Murat C."/>
            <person name="Riley R."/>
            <person name="Ohm R."/>
            <person name="Sun H."/>
            <person name="Tunlid A."/>
            <person name="Henrissat B."/>
            <person name="Grigoriev I.V."/>
            <person name="Hibbett D.S."/>
            <person name="Martin F."/>
        </authorList>
    </citation>
    <scope>NUCLEOTIDE SEQUENCE [LARGE SCALE GENOMIC DNA]</scope>
    <source>
        <strain evidence="1 2">Koide BX008</strain>
    </source>
</reference>
<dbReference type="AlphaFoldDB" id="A0A0C2XE68"/>
<evidence type="ECO:0000313" key="2">
    <source>
        <dbReference type="Proteomes" id="UP000054549"/>
    </source>
</evidence>
<keyword evidence="2" id="KW-1185">Reference proteome</keyword>
<dbReference type="EMBL" id="KN818233">
    <property type="protein sequence ID" value="KIL67113.1"/>
    <property type="molecule type" value="Genomic_DNA"/>
</dbReference>
<evidence type="ECO:0000313" key="1">
    <source>
        <dbReference type="EMBL" id="KIL67113.1"/>
    </source>
</evidence>
<protein>
    <submittedName>
        <fullName evidence="1">Uncharacterized protein</fullName>
    </submittedName>
</protein>
<dbReference type="HOGENOM" id="CLU_2542063_0_0_1"/>
<dbReference type="InParanoid" id="A0A0C2XE68"/>
<accession>A0A0C2XE68</accession>
<gene>
    <name evidence="1" type="ORF">M378DRAFT_160096</name>
</gene>
<name>A0A0C2XE68_AMAMK</name>
<organism evidence="1 2">
    <name type="scientific">Amanita muscaria (strain Koide BX008)</name>
    <dbReference type="NCBI Taxonomy" id="946122"/>
    <lineage>
        <taxon>Eukaryota</taxon>
        <taxon>Fungi</taxon>
        <taxon>Dikarya</taxon>
        <taxon>Basidiomycota</taxon>
        <taxon>Agaricomycotina</taxon>
        <taxon>Agaricomycetes</taxon>
        <taxon>Agaricomycetidae</taxon>
        <taxon>Agaricales</taxon>
        <taxon>Pluteineae</taxon>
        <taxon>Amanitaceae</taxon>
        <taxon>Amanita</taxon>
    </lineage>
</organism>
<sequence length="83" mass="8806">MSCALPASTYGPSSGCLPTRALTILYRASALSFDNEAMTARHQAETVVVIPLKTPNPNLVTFGSVEKAILGILPPKYAYKLPA</sequence>